<dbReference type="Proteomes" id="UP000820818">
    <property type="component" value="Linkage Group LG5"/>
</dbReference>
<organism evidence="6 7">
    <name type="scientific">Daphnia sinensis</name>
    <dbReference type="NCBI Taxonomy" id="1820382"/>
    <lineage>
        <taxon>Eukaryota</taxon>
        <taxon>Metazoa</taxon>
        <taxon>Ecdysozoa</taxon>
        <taxon>Arthropoda</taxon>
        <taxon>Crustacea</taxon>
        <taxon>Branchiopoda</taxon>
        <taxon>Diplostraca</taxon>
        <taxon>Cladocera</taxon>
        <taxon>Anomopoda</taxon>
        <taxon>Daphniidae</taxon>
        <taxon>Daphnia</taxon>
        <taxon>Daphnia similis group</taxon>
    </lineage>
</organism>
<dbReference type="GO" id="GO:0005525">
    <property type="term" value="F:GTP binding"/>
    <property type="evidence" value="ECO:0007669"/>
    <property type="project" value="InterPro"/>
</dbReference>
<dbReference type="FunFam" id="3.40.50.300:FF:002049">
    <property type="entry name" value="Si:ch73-170d6.2"/>
    <property type="match status" value="1"/>
</dbReference>
<dbReference type="SUPFAM" id="SSF52540">
    <property type="entry name" value="P-loop containing nucleoside triphosphate hydrolases"/>
    <property type="match status" value="1"/>
</dbReference>
<feature type="coiled-coil region" evidence="3">
    <location>
        <begin position="600"/>
        <end position="634"/>
    </location>
</feature>
<reference evidence="6 7" key="1">
    <citation type="submission" date="2022-05" db="EMBL/GenBank/DDBJ databases">
        <title>A multi-omics perspective on studying reproductive biology in Daphnia sinensis.</title>
        <authorList>
            <person name="Jia J."/>
        </authorList>
    </citation>
    <scope>NUCLEOTIDE SEQUENCE [LARGE SCALE GENOMIC DNA]</scope>
    <source>
        <strain evidence="6 7">WSL</strain>
    </source>
</reference>
<dbReference type="InterPro" id="IPR027417">
    <property type="entry name" value="P-loop_NTPase"/>
</dbReference>
<keyword evidence="3" id="KW-0175">Coiled coil</keyword>
<dbReference type="Pfam" id="PF04548">
    <property type="entry name" value="AIG1"/>
    <property type="match status" value="1"/>
</dbReference>
<evidence type="ECO:0000259" key="5">
    <source>
        <dbReference type="Pfam" id="PF04548"/>
    </source>
</evidence>
<dbReference type="EMBL" id="WJBH02000005">
    <property type="protein sequence ID" value="KAI9558677.1"/>
    <property type="molecule type" value="Genomic_DNA"/>
</dbReference>
<dbReference type="AlphaFoldDB" id="A0AAD5PTB7"/>
<sequence>MDVGKEIQRLKDLMRDSQANLSEIVRIYYCIAKDASFAASSAVPLLNELAVSLLSSEVTSIFKKHRLDAFSHLLVANNLLEVDDVKGELENGDALTSSVPPSAIRKLKAELGVTSVSPPATSAGAECAPPTPLGEPQESISSKNYLDHKTASITDENRLPIEIKKQCSNMKNVNGMILYKLPLKPSSTFSGASSIVRRFSFGEPDLSESKTCKTILLMGATGSGKTTMINAMINYVLDVRWDDPFRFILIDEDVTSQAYSQAREVTAYDIHHRDGFRVPYSLTIVDTPGFGDTESIKRDLKITSTIKQFFKNKNGIQELDAAGFTMKSSLARVTDYHSYIFNSVLSIFGKDIGENVRFLVTFADDGRPAVLEAIKKAKLPCLLDSNKDPCHQSFNNRAVFVSNQRPGDRLSPIEWDYAMQNFQTFFAELSKMPIKSLQLTKEVLNSRESLQITIQGLETTIQVHLMKMEELQKIEEIIALHKDHVDANKNFEITVKIPKKKRIEVESNLTALNCSKCEVTCHYPCNPTLWIGFCPAFWQSENSVSFFDLGNIVGNLLSVDRACKVCPEKCATEDHANEGTKWAFVQEDETRTLYDIRKKYDEAMARTLSAEELKNALQEEVEQLKFDIIEAMDEITRCDNLLKKIALRGDPLSTPEYINLMIENENKEKKPGYLERINCFKDVLKKAELMKAVTDGGYLAKQFKK</sequence>
<gene>
    <name evidence="6" type="ORF">GHT06_015466</name>
</gene>
<dbReference type="PANTHER" id="PTHR32046:SF14">
    <property type="match status" value="1"/>
</dbReference>
<evidence type="ECO:0000256" key="1">
    <source>
        <dbReference type="ARBA" id="ARBA00008535"/>
    </source>
</evidence>
<keyword evidence="2" id="KW-0547">Nucleotide-binding</keyword>
<evidence type="ECO:0000256" key="2">
    <source>
        <dbReference type="ARBA" id="ARBA00022741"/>
    </source>
</evidence>
<evidence type="ECO:0000313" key="7">
    <source>
        <dbReference type="Proteomes" id="UP000820818"/>
    </source>
</evidence>
<comment type="caution">
    <text evidence="6">The sequence shown here is derived from an EMBL/GenBank/DDBJ whole genome shotgun (WGS) entry which is preliminary data.</text>
</comment>
<keyword evidence="7" id="KW-1185">Reference proteome</keyword>
<name>A0AAD5PTB7_9CRUS</name>
<evidence type="ECO:0000256" key="4">
    <source>
        <dbReference type="SAM" id="MobiDB-lite"/>
    </source>
</evidence>
<protein>
    <recommendedName>
        <fullName evidence="5">AIG1-type G domain-containing protein</fullName>
    </recommendedName>
</protein>
<dbReference type="Gene3D" id="3.40.50.300">
    <property type="entry name" value="P-loop containing nucleotide triphosphate hydrolases"/>
    <property type="match status" value="1"/>
</dbReference>
<proteinExistence type="inferred from homology"/>
<feature type="region of interest" description="Disordered" evidence="4">
    <location>
        <begin position="120"/>
        <end position="141"/>
    </location>
</feature>
<dbReference type="InterPro" id="IPR006703">
    <property type="entry name" value="G_AIG1"/>
</dbReference>
<comment type="similarity">
    <text evidence="1">Belongs to the TRAFAC class TrmE-Era-EngA-EngB-Septin-like GTPase superfamily. AIG1/Toc34/Toc159-like paraseptin GTPase family. IAN subfamily.</text>
</comment>
<feature type="domain" description="AIG1-type G" evidence="5">
    <location>
        <begin position="213"/>
        <end position="403"/>
    </location>
</feature>
<evidence type="ECO:0000313" key="6">
    <source>
        <dbReference type="EMBL" id="KAI9558677.1"/>
    </source>
</evidence>
<dbReference type="PANTHER" id="PTHR32046">
    <property type="entry name" value="G DOMAIN-CONTAINING PROTEIN"/>
    <property type="match status" value="1"/>
</dbReference>
<evidence type="ECO:0000256" key="3">
    <source>
        <dbReference type="SAM" id="Coils"/>
    </source>
</evidence>
<accession>A0AAD5PTB7</accession>